<feature type="transmembrane region" description="Helical" evidence="8">
    <location>
        <begin position="204"/>
        <end position="224"/>
    </location>
</feature>
<dbReference type="SUPFAM" id="SSF103473">
    <property type="entry name" value="MFS general substrate transporter"/>
    <property type="match status" value="2"/>
</dbReference>
<feature type="transmembrane region" description="Helical" evidence="8">
    <location>
        <begin position="113"/>
        <end position="133"/>
    </location>
</feature>
<evidence type="ECO:0000256" key="5">
    <source>
        <dbReference type="ARBA" id="ARBA00022989"/>
    </source>
</evidence>
<dbReference type="CDD" id="cd17502">
    <property type="entry name" value="MFS_Azr1_MDR_like"/>
    <property type="match status" value="1"/>
</dbReference>
<dbReference type="FunFam" id="1.20.1250.20:FF:000196">
    <property type="entry name" value="MFS toxin efflux pump (AflT)"/>
    <property type="match status" value="1"/>
</dbReference>
<feature type="transmembrane region" description="Helical" evidence="8">
    <location>
        <begin position="321"/>
        <end position="346"/>
    </location>
</feature>
<name>A0A0F7ZT20_9HYPO</name>
<evidence type="ECO:0000256" key="6">
    <source>
        <dbReference type="ARBA" id="ARBA00023136"/>
    </source>
</evidence>
<comment type="similarity">
    <text evidence="2">Belongs to the major facilitator superfamily. TCR/Tet family.</text>
</comment>
<keyword evidence="11" id="KW-1185">Reference proteome</keyword>
<comment type="subcellular location">
    <subcellularLocation>
        <location evidence="1">Membrane</location>
        <topology evidence="1">Multi-pass membrane protein</topology>
    </subcellularLocation>
</comment>
<keyword evidence="4 8" id="KW-0812">Transmembrane</keyword>
<evidence type="ECO:0000256" key="4">
    <source>
        <dbReference type="ARBA" id="ARBA00022692"/>
    </source>
</evidence>
<dbReference type="OrthoDB" id="4913176at2759"/>
<dbReference type="Proteomes" id="UP000054481">
    <property type="component" value="Unassembled WGS sequence"/>
</dbReference>
<keyword evidence="6 8" id="KW-0472">Membrane</keyword>
<protein>
    <recommendedName>
        <fullName evidence="9">Major facilitator superfamily (MFS) profile domain-containing protein</fullName>
    </recommendedName>
</protein>
<gene>
    <name evidence="10" type="ORF">HIM_08274</name>
</gene>
<sequence length="555" mass="58480">MSSVQDNVPHNVAEEQKTRGDEAKVSEAKNSEAMEVRAAYITGPKLWLVVASLSLIGFLMLLDMSIIVTAIPSITSDFQSLDDVGWYGTAYLLASCTLQPSAGKLYTQFSLKYTFICFVLLFETGSVICGAATTSTMLIVGRAVAGMGGSGITNGALTILSAIAPKHRQPVLIGVSMGLGQVAIACGPLLGGLFTQHVSWRWCFYINLPMGAVAALLLLVIRIPNRLPSAQTSANYGQSRHATKLILSNLDIGGLVFFAAFIVMVSLALEWGGSTYAWRSTIIICLFCGGGLALVAFIAWESFIGDAVAMIPLSVASKRKVWCSCFNLALFSAAMFTFSYYLPIYFQAVKGVSPTLSGVYMLPGILTQIIMSMVSGIIIGKTGYYTPWALASGIIGAVAAGLLSTLQPDSSVAKWVMYQFIGGFGRGCGMQIPFIAIQNALPPEKSALGVSLAAFGQTFGGSLFLNFSHIIFRSGLVAGLQSIATSVNIQAVIAAGATAFKEVVPAKAVPGVLGAYALGVDRTFYLAAGASAATILFALGMGWRKTEGKSGSQKH</sequence>
<feature type="compositionally biased region" description="Basic and acidic residues" evidence="7">
    <location>
        <begin position="12"/>
        <end position="26"/>
    </location>
</feature>
<dbReference type="InterPro" id="IPR036259">
    <property type="entry name" value="MFS_trans_sf"/>
</dbReference>
<reference evidence="10 11" key="1">
    <citation type="journal article" date="2014" name="Genome Biol. Evol.">
        <title>Comparative genomics and transcriptomics analyses reveal divergent lifestyle features of nematode endoparasitic fungus Hirsutella minnesotensis.</title>
        <authorList>
            <person name="Lai Y."/>
            <person name="Liu K."/>
            <person name="Zhang X."/>
            <person name="Zhang X."/>
            <person name="Li K."/>
            <person name="Wang N."/>
            <person name="Shu C."/>
            <person name="Wu Y."/>
            <person name="Wang C."/>
            <person name="Bushley K.E."/>
            <person name="Xiang M."/>
            <person name="Liu X."/>
        </authorList>
    </citation>
    <scope>NUCLEOTIDE SEQUENCE [LARGE SCALE GENOMIC DNA]</scope>
    <source>
        <strain evidence="10 11">3608</strain>
    </source>
</reference>
<dbReference type="EMBL" id="KQ030548">
    <property type="protein sequence ID" value="KJZ72348.1"/>
    <property type="molecule type" value="Genomic_DNA"/>
</dbReference>
<dbReference type="InterPro" id="IPR020846">
    <property type="entry name" value="MFS_dom"/>
</dbReference>
<organism evidence="10 11">
    <name type="scientific">Hirsutella minnesotensis 3608</name>
    <dbReference type="NCBI Taxonomy" id="1043627"/>
    <lineage>
        <taxon>Eukaryota</taxon>
        <taxon>Fungi</taxon>
        <taxon>Dikarya</taxon>
        <taxon>Ascomycota</taxon>
        <taxon>Pezizomycotina</taxon>
        <taxon>Sordariomycetes</taxon>
        <taxon>Hypocreomycetidae</taxon>
        <taxon>Hypocreales</taxon>
        <taxon>Ophiocordycipitaceae</taxon>
        <taxon>Hirsutella</taxon>
    </lineage>
</organism>
<keyword evidence="3" id="KW-0813">Transport</keyword>
<feature type="domain" description="Major facilitator superfamily (MFS) profile" evidence="9">
    <location>
        <begin position="49"/>
        <end position="546"/>
    </location>
</feature>
<evidence type="ECO:0000256" key="2">
    <source>
        <dbReference type="ARBA" id="ARBA00007520"/>
    </source>
</evidence>
<evidence type="ECO:0000313" key="10">
    <source>
        <dbReference type="EMBL" id="KJZ72348.1"/>
    </source>
</evidence>
<feature type="transmembrane region" description="Helical" evidence="8">
    <location>
        <begin position="524"/>
        <end position="543"/>
    </location>
</feature>
<feature type="transmembrane region" description="Helical" evidence="8">
    <location>
        <begin position="46"/>
        <end position="72"/>
    </location>
</feature>
<proteinExistence type="inferred from homology"/>
<feature type="transmembrane region" description="Helical" evidence="8">
    <location>
        <begin position="84"/>
        <end position="101"/>
    </location>
</feature>
<feature type="transmembrane region" description="Helical" evidence="8">
    <location>
        <begin position="281"/>
        <end position="300"/>
    </location>
</feature>
<feature type="transmembrane region" description="Helical" evidence="8">
    <location>
        <begin position="139"/>
        <end position="164"/>
    </location>
</feature>
<feature type="transmembrane region" description="Helical" evidence="8">
    <location>
        <begin position="415"/>
        <end position="436"/>
    </location>
</feature>
<dbReference type="PANTHER" id="PTHR23501">
    <property type="entry name" value="MAJOR FACILITATOR SUPERFAMILY"/>
    <property type="match status" value="1"/>
</dbReference>
<feature type="region of interest" description="Disordered" evidence="7">
    <location>
        <begin position="1"/>
        <end position="26"/>
    </location>
</feature>
<dbReference type="AlphaFoldDB" id="A0A0F7ZT20"/>
<evidence type="ECO:0000259" key="9">
    <source>
        <dbReference type="PROSITE" id="PS50850"/>
    </source>
</evidence>
<feature type="transmembrane region" description="Helical" evidence="8">
    <location>
        <begin position="448"/>
        <end position="472"/>
    </location>
</feature>
<evidence type="ECO:0000256" key="1">
    <source>
        <dbReference type="ARBA" id="ARBA00004141"/>
    </source>
</evidence>
<dbReference type="PANTHER" id="PTHR23501:SF193">
    <property type="entry name" value="MULTIDRUG TRANSPORTER, PUTATIVE (AFU_ORTHOLOGUE AFUA_8G00940)-RELATED"/>
    <property type="match status" value="1"/>
</dbReference>
<feature type="transmembrane region" description="Helical" evidence="8">
    <location>
        <begin position="385"/>
        <end position="403"/>
    </location>
</feature>
<feature type="transmembrane region" description="Helical" evidence="8">
    <location>
        <begin position="171"/>
        <end position="192"/>
    </location>
</feature>
<dbReference type="GO" id="GO:0005886">
    <property type="term" value="C:plasma membrane"/>
    <property type="evidence" value="ECO:0007669"/>
    <property type="project" value="TreeGrafter"/>
</dbReference>
<feature type="transmembrane region" description="Helical" evidence="8">
    <location>
        <begin position="358"/>
        <end position="378"/>
    </location>
</feature>
<evidence type="ECO:0000256" key="3">
    <source>
        <dbReference type="ARBA" id="ARBA00022448"/>
    </source>
</evidence>
<dbReference type="GO" id="GO:0022857">
    <property type="term" value="F:transmembrane transporter activity"/>
    <property type="evidence" value="ECO:0007669"/>
    <property type="project" value="InterPro"/>
</dbReference>
<dbReference type="Pfam" id="PF07690">
    <property type="entry name" value="MFS_1"/>
    <property type="match status" value="1"/>
</dbReference>
<evidence type="ECO:0000256" key="8">
    <source>
        <dbReference type="SAM" id="Phobius"/>
    </source>
</evidence>
<dbReference type="PROSITE" id="PS50850">
    <property type="entry name" value="MFS"/>
    <property type="match status" value="1"/>
</dbReference>
<keyword evidence="5 8" id="KW-1133">Transmembrane helix</keyword>
<accession>A0A0F7ZT20</accession>
<evidence type="ECO:0000313" key="11">
    <source>
        <dbReference type="Proteomes" id="UP000054481"/>
    </source>
</evidence>
<evidence type="ECO:0000256" key="7">
    <source>
        <dbReference type="SAM" id="MobiDB-lite"/>
    </source>
</evidence>
<dbReference type="Gene3D" id="1.20.1250.20">
    <property type="entry name" value="MFS general substrate transporter like domains"/>
    <property type="match status" value="2"/>
</dbReference>
<feature type="transmembrane region" description="Helical" evidence="8">
    <location>
        <begin position="245"/>
        <end position="269"/>
    </location>
</feature>
<dbReference type="InterPro" id="IPR011701">
    <property type="entry name" value="MFS"/>
</dbReference>